<comment type="cofactor">
    <cofactor evidence="1">
        <name>[4Fe-4S] cluster</name>
        <dbReference type="ChEBI" id="CHEBI:49883"/>
    </cofactor>
</comment>
<dbReference type="Gene3D" id="3.20.20.70">
    <property type="entry name" value="Aldolase class I"/>
    <property type="match status" value="1"/>
</dbReference>
<keyword evidence="4" id="KW-0479">Metal-binding</keyword>
<dbReference type="InterPro" id="IPR034457">
    <property type="entry name" value="Organic_radical-activating"/>
</dbReference>
<dbReference type="SUPFAM" id="SSF102114">
    <property type="entry name" value="Radical SAM enzymes"/>
    <property type="match status" value="1"/>
</dbReference>
<dbReference type="RefSeq" id="YP_010082855.1">
    <property type="nucleotide sequence ID" value="NC_055035.1"/>
</dbReference>
<evidence type="ECO:0000256" key="4">
    <source>
        <dbReference type="ARBA" id="ARBA00022723"/>
    </source>
</evidence>
<evidence type="ECO:0000313" key="8">
    <source>
        <dbReference type="Proteomes" id="UP000292160"/>
    </source>
</evidence>
<dbReference type="KEGG" id="vg:65071863"/>
<organism evidence="7 8">
    <name type="scientific">Fusobacterium phage Fnu1</name>
    <dbReference type="NCBI Taxonomy" id="2530024"/>
    <lineage>
        <taxon>Viruses</taxon>
        <taxon>Duplodnaviria</taxon>
        <taxon>Heunggongvirae</taxon>
        <taxon>Uroviricota</taxon>
        <taxon>Caudoviricetes</taxon>
        <taxon>Latrobevirus</taxon>
        <taxon>Latrobevirus FNU1</taxon>
    </lineage>
</organism>
<dbReference type="GO" id="GO:0046872">
    <property type="term" value="F:metal ion binding"/>
    <property type="evidence" value="ECO:0007669"/>
    <property type="project" value="UniProtKB-KW"/>
</dbReference>
<protein>
    <submittedName>
        <fullName evidence="7">Anaerobic ribonucleoside-triphosphate reductase activating protein</fullName>
    </submittedName>
</protein>
<dbReference type="PIRSF" id="PIRSF000368">
    <property type="entry name" value="NrdG"/>
    <property type="match status" value="1"/>
</dbReference>
<evidence type="ECO:0000256" key="6">
    <source>
        <dbReference type="ARBA" id="ARBA00023014"/>
    </source>
</evidence>
<keyword evidence="6" id="KW-0411">Iron-sulfur</keyword>
<dbReference type="EMBL" id="MK554696">
    <property type="protein sequence ID" value="QBJ04136.1"/>
    <property type="molecule type" value="Genomic_DNA"/>
</dbReference>
<sequence>MRIASIVDNDSINSLTGFTLSIYCNGCKFACKGCYNKSTWDINGGTPYDLEQLKFFISSTKCHNISFLGGEPMLDIHRQETIELVKYSKELNKIVYVWTGYSKEEVEQWLDISIIDFLITDRFEVENRNLKILLRGSTNQRIFCNGVQKTDKEILEMLND</sequence>
<dbReference type="InterPro" id="IPR013785">
    <property type="entry name" value="Aldolase_TIM"/>
</dbReference>
<dbReference type="GO" id="GO:0051539">
    <property type="term" value="F:4 iron, 4 sulfur cluster binding"/>
    <property type="evidence" value="ECO:0007669"/>
    <property type="project" value="UniProtKB-KW"/>
</dbReference>
<keyword evidence="2" id="KW-0004">4Fe-4S</keyword>
<dbReference type="Pfam" id="PF13353">
    <property type="entry name" value="Fer4_12"/>
    <property type="match status" value="1"/>
</dbReference>
<dbReference type="GeneID" id="65071863"/>
<accession>A0A481W603</accession>
<dbReference type="InterPro" id="IPR007197">
    <property type="entry name" value="rSAM"/>
</dbReference>
<keyword evidence="8" id="KW-1185">Reference proteome</keyword>
<name>A0A481W603_9CAUD</name>
<dbReference type="Proteomes" id="UP000292160">
    <property type="component" value="Segment"/>
</dbReference>
<keyword evidence="5" id="KW-0408">Iron</keyword>
<dbReference type="PANTHER" id="PTHR30352:SF2">
    <property type="entry name" value="ANAEROBIC RIBONUCLEOSIDE-TRIPHOSPHATE REDUCTASE-ACTIVATING PROTEIN"/>
    <property type="match status" value="1"/>
</dbReference>
<evidence type="ECO:0000256" key="2">
    <source>
        <dbReference type="ARBA" id="ARBA00022485"/>
    </source>
</evidence>
<proteinExistence type="predicted"/>
<evidence type="ECO:0000313" key="7">
    <source>
        <dbReference type="EMBL" id="QBJ04136.1"/>
    </source>
</evidence>
<evidence type="ECO:0000256" key="1">
    <source>
        <dbReference type="ARBA" id="ARBA00001966"/>
    </source>
</evidence>
<dbReference type="GO" id="GO:0043365">
    <property type="term" value="F:[formate-C-acetyltransferase]-activating enzyme activity"/>
    <property type="evidence" value="ECO:0007669"/>
    <property type="project" value="InterPro"/>
</dbReference>
<dbReference type="SFLD" id="SFLDS00029">
    <property type="entry name" value="Radical_SAM"/>
    <property type="match status" value="1"/>
</dbReference>
<dbReference type="PANTHER" id="PTHR30352">
    <property type="entry name" value="PYRUVATE FORMATE-LYASE-ACTIVATING ENZYME"/>
    <property type="match status" value="1"/>
</dbReference>
<keyword evidence="3" id="KW-0949">S-adenosyl-L-methionine</keyword>
<dbReference type="InterPro" id="IPR058240">
    <property type="entry name" value="rSAM_sf"/>
</dbReference>
<dbReference type="GO" id="GO:0004748">
    <property type="term" value="F:ribonucleoside-diphosphate reductase activity, thioredoxin disulfide as acceptor"/>
    <property type="evidence" value="ECO:0007669"/>
    <property type="project" value="TreeGrafter"/>
</dbReference>
<evidence type="ECO:0000256" key="5">
    <source>
        <dbReference type="ARBA" id="ARBA00023004"/>
    </source>
</evidence>
<reference evidence="7 8" key="1">
    <citation type="submission" date="2019-02" db="EMBL/GenBank/DDBJ databases">
        <title>Genomic, morphological and functional characterisation of novel bacteriophage Fnu1 capable of disrupt Fusobacterium nucleatum biofilm.</title>
        <authorList>
            <person name="Kabwe M."/>
            <person name="Brown T.L."/>
            <person name="Dashper S."/>
            <person name="Speirs L."/>
            <person name="Ku H."/>
            <person name="Petrovski S."/>
            <person name="Chan H.T."/>
            <person name="Lock P."/>
            <person name="Tucci J."/>
        </authorList>
    </citation>
    <scope>NUCLEOTIDE SEQUENCE [LARGE SCALE GENOMIC DNA]</scope>
</reference>
<evidence type="ECO:0000256" key="3">
    <source>
        <dbReference type="ARBA" id="ARBA00022691"/>
    </source>
</evidence>
<dbReference type="InterPro" id="IPR012837">
    <property type="entry name" value="NrdG"/>
</dbReference>